<organism evidence="3 4">
    <name type="scientific">Actinopolymorpha cephalotaxi</name>
    <dbReference type="NCBI Taxonomy" id="504797"/>
    <lineage>
        <taxon>Bacteria</taxon>
        <taxon>Bacillati</taxon>
        <taxon>Actinomycetota</taxon>
        <taxon>Actinomycetes</taxon>
        <taxon>Propionibacteriales</taxon>
        <taxon>Actinopolymorphaceae</taxon>
        <taxon>Actinopolymorpha</taxon>
    </lineage>
</organism>
<dbReference type="Pfam" id="PF13676">
    <property type="entry name" value="TIR_2"/>
    <property type="match status" value="1"/>
</dbReference>
<dbReference type="Gene3D" id="3.40.50.10140">
    <property type="entry name" value="Toll/interleukin-1 receptor homology (TIR) domain"/>
    <property type="match status" value="1"/>
</dbReference>
<dbReference type="RefSeq" id="WP_175542879.1">
    <property type="nucleotide sequence ID" value="NZ_FOOI01000040.1"/>
</dbReference>
<dbReference type="InterPro" id="IPR035897">
    <property type="entry name" value="Toll_tir_struct_dom_sf"/>
</dbReference>
<evidence type="ECO:0000259" key="1">
    <source>
        <dbReference type="Pfam" id="PF13676"/>
    </source>
</evidence>
<evidence type="ECO:0000313" key="5">
    <source>
        <dbReference type="Proteomes" id="UP000533017"/>
    </source>
</evidence>
<dbReference type="Proteomes" id="UP000533017">
    <property type="component" value="Unassembled WGS sequence"/>
</dbReference>
<protein>
    <submittedName>
        <fullName evidence="3">TIR domain-containing protein</fullName>
    </submittedName>
</protein>
<dbReference type="GO" id="GO:0007165">
    <property type="term" value="P:signal transduction"/>
    <property type="evidence" value="ECO:0007669"/>
    <property type="project" value="InterPro"/>
</dbReference>
<dbReference type="EMBL" id="FOOI01000040">
    <property type="protein sequence ID" value="SFH74742.1"/>
    <property type="molecule type" value="Genomic_DNA"/>
</dbReference>
<evidence type="ECO:0000313" key="4">
    <source>
        <dbReference type="Proteomes" id="UP000199052"/>
    </source>
</evidence>
<dbReference type="Proteomes" id="UP000199052">
    <property type="component" value="Unassembled WGS sequence"/>
</dbReference>
<feature type="domain" description="TIR" evidence="1">
    <location>
        <begin position="12"/>
        <end position="139"/>
    </location>
</feature>
<gene>
    <name evidence="2" type="ORF">FHR37_006187</name>
    <name evidence="3" type="ORF">SAMN05421678_1401</name>
</gene>
<name>A0A1I3CJS0_9ACTN</name>
<evidence type="ECO:0000313" key="3">
    <source>
        <dbReference type="EMBL" id="SFH74742.1"/>
    </source>
</evidence>
<dbReference type="AlphaFoldDB" id="A0A1I3CJS0"/>
<dbReference type="EMBL" id="JACBZA010000001">
    <property type="protein sequence ID" value="NYH87336.1"/>
    <property type="molecule type" value="Genomic_DNA"/>
</dbReference>
<evidence type="ECO:0000313" key="2">
    <source>
        <dbReference type="EMBL" id="NYH87336.1"/>
    </source>
</evidence>
<proteinExistence type="predicted"/>
<accession>A0A1I3CJS0</accession>
<dbReference type="InterPro" id="IPR000157">
    <property type="entry name" value="TIR_dom"/>
</dbReference>
<sequence length="155" mass="17454">MTISNEAAGHAFISYVREDVDRMQDIVSALKAADIPVWTDKMKLSPGEDWKLTIRKAIQRNALAFLAVFSSSSQARDQSYQHEELLLAVEQFRQHPPGRVWLIPVRLDDCKLPDYDLGAGRTLDSLQRVDLFGEDAKDETIRLGRVLRIFIAGAG</sequence>
<dbReference type="SUPFAM" id="SSF52200">
    <property type="entry name" value="Toll/Interleukin receptor TIR domain"/>
    <property type="match status" value="1"/>
</dbReference>
<reference evidence="2 5" key="2">
    <citation type="submission" date="2020-07" db="EMBL/GenBank/DDBJ databases">
        <title>Sequencing the genomes of 1000 actinobacteria strains.</title>
        <authorList>
            <person name="Klenk H.-P."/>
        </authorList>
    </citation>
    <scope>NUCLEOTIDE SEQUENCE [LARGE SCALE GENOMIC DNA]</scope>
    <source>
        <strain evidence="2 5">DSM 45117</strain>
    </source>
</reference>
<reference evidence="3 4" key="1">
    <citation type="submission" date="2016-10" db="EMBL/GenBank/DDBJ databases">
        <authorList>
            <person name="de Groot N.N."/>
        </authorList>
    </citation>
    <scope>NUCLEOTIDE SEQUENCE [LARGE SCALE GENOMIC DNA]</scope>
    <source>
        <strain evidence="3 4">CPCC 202808</strain>
    </source>
</reference>
<keyword evidence="5" id="KW-1185">Reference proteome</keyword>